<dbReference type="GO" id="GO:0005789">
    <property type="term" value="C:endoplasmic reticulum membrane"/>
    <property type="evidence" value="ECO:0007669"/>
    <property type="project" value="TreeGrafter"/>
</dbReference>
<dbReference type="GO" id="GO:0031902">
    <property type="term" value="C:late endosome membrane"/>
    <property type="evidence" value="ECO:0007669"/>
    <property type="project" value="TreeGrafter"/>
</dbReference>
<dbReference type="GO" id="GO:0005794">
    <property type="term" value="C:Golgi apparatus"/>
    <property type="evidence" value="ECO:0007669"/>
    <property type="project" value="TreeGrafter"/>
</dbReference>
<organism evidence="2 3">
    <name type="scientific">Meganyctiphanes norvegica</name>
    <name type="common">Northern krill</name>
    <name type="synonym">Thysanopoda norvegica</name>
    <dbReference type="NCBI Taxonomy" id="48144"/>
    <lineage>
        <taxon>Eukaryota</taxon>
        <taxon>Metazoa</taxon>
        <taxon>Ecdysozoa</taxon>
        <taxon>Arthropoda</taxon>
        <taxon>Crustacea</taxon>
        <taxon>Multicrustacea</taxon>
        <taxon>Malacostraca</taxon>
        <taxon>Eumalacostraca</taxon>
        <taxon>Eucarida</taxon>
        <taxon>Euphausiacea</taxon>
        <taxon>Euphausiidae</taxon>
        <taxon>Meganyctiphanes</taxon>
    </lineage>
</organism>
<dbReference type="InterPro" id="IPR053202">
    <property type="entry name" value="EGF_Rcpt_Signaling_Reg"/>
</dbReference>
<proteinExistence type="predicted"/>
<evidence type="ECO:0000259" key="1">
    <source>
        <dbReference type="Pfam" id="PF05050"/>
    </source>
</evidence>
<dbReference type="PANTHER" id="PTHR34009">
    <property type="entry name" value="PROTEIN STAR"/>
    <property type="match status" value="1"/>
</dbReference>
<reference evidence="2 3" key="1">
    <citation type="submission" date="2024-05" db="EMBL/GenBank/DDBJ databases">
        <authorList>
            <person name="Wallberg A."/>
        </authorList>
    </citation>
    <scope>NUCLEOTIDE SEQUENCE [LARGE SCALE GENOMIC DNA]</scope>
</reference>
<evidence type="ECO:0000313" key="2">
    <source>
        <dbReference type="EMBL" id="CAL4243834.1"/>
    </source>
</evidence>
<dbReference type="GO" id="GO:0006888">
    <property type="term" value="P:endoplasmic reticulum to Golgi vesicle-mediated transport"/>
    <property type="evidence" value="ECO:0007669"/>
    <property type="project" value="TreeGrafter"/>
</dbReference>
<dbReference type="InterPro" id="IPR006342">
    <property type="entry name" value="FkbM_mtfrase"/>
</dbReference>
<dbReference type="PANTHER" id="PTHR34009:SF2">
    <property type="entry name" value="PROTEIN STAR"/>
    <property type="match status" value="1"/>
</dbReference>
<name>A0AAV2SWN2_MEGNR</name>
<protein>
    <recommendedName>
        <fullName evidence="1">Methyltransferase FkbM domain-containing protein</fullName>
    </recommendedName>
</protein>
<keyword evidence="3" id="KW-1185">Reference proteome</keyword>
<sequence>MYRKLQKKNRKAWSSHCCLATSPFPHQAILTKISAENDEGMGDGPYHGMASRALGTLAGTKDTQHRIEDVGFPHYEQVQCIPLFTLVKALGRDHVDLVSLDVEDAEMGVLKGFPWGKITVDVWMVEHRLKDEHWDDNSHADPDFIAW</sequence>
<dbReference type="Proteomes" id="UP001497623">
    <property type="component" value="Unassembled WGS sequence"/>
</dbReference>
<dbReference type="EMBL" id="CAXKWB010134378">
    <property type="protein sequence ID" value="CAL4243834.1"/>
    <property type="molecule type" value="Genomic_DNA"/>
</dbReference>
<accession>A0AAV2SWN2</accession>
<dbReference type="AlphaFoldDB" id="A0AAV2SWN2"/>
<comment type="caution">
    <text evidence="2">The sequence shown here is derived from an EMBL/GenBank/DDBJ whole genome shotgun (WGS) entry which is preliminary data.</text>
</comment>
<evidence type="ECO:0000313" key="3">
    <source>
        <dbReference type="Proteomes" id="UP001497623"/>
    </source>
</evidence>
<feature type="non-terminal residue" evidence="2">
    <location>
        <position position="147"/>
    </location>
</feature>
<feature type="domain" description="Methyltransferase FkbM" evidence="1">
    <location>
        <begin position="60"/>
        <end position="134"/>
    </location>
</feature>
<dbReference type="GO" id="GO:0005886">
    <property type="term" value="C:plasma membrane"/>
    <property type="evidence" value="ECO:0007669"/>
    <property type="project" value="TreeGrafter"/>
</dbReference>
<dbReference type="Pfam" id="PF05050">
    <property type="entry name" value="Methyltransf_21"/>
    <property type="match status" value="1"/>
</dbReference>
<dbReference type="GO" id="GO:0016197">
    <property type="term" value="P:endosomal transport"/>
    <property type="evidence" value="ECO:0007669"/>
    <property type="project" value="TreeGrafter"/>
</dbReference>
<gene>
    <name evidence="2" type="ORF">MNOR_LOCUS40879</name>
</gene>